<dbReference type="PANTHER" id="PTHR44688">
    <property type="entry name" value="DNA-BINDING TRANSCRIPTIONAL ACTIVATOR DEVR_DOSR"/>
    <property type="match status" value="1"/>
</dbReference>
<evidence type="ECO:0000313" key="6">
    <source>
        <dbReference type="Proteomes" id="UP001550378"/>
    </source>
</evidence>
<dbReference type="InterPro" id="IPR036388">
    <property type="entry name" value="WH-like_DNA-bd_sf"/>
</dbReference>
<keyword evidence="3" id="KW-0804">Transcription</keyword>
<dbReference type="SMART" id="SM00421">
    <property type="entry name" value="HTH_LUXR"/>
    <property type="match status" value="1"/>
</dbReference>
<dbReference type="EMBL" id="JBEXZR010000006">
    <property type="protein sequence ID" value="MEU0707595.1"/>
    <property type="molecule type" value="Genomic_DNA"/>
</dbReference>
<reference evidence="5 6" key="1">
    <citation type="submission" date="2024-06" db="EMBL/GenBank/DDBJ databases">
        <title>The Natural Products Discovery Center: Release of the First 8490 Sequenced Strains for Exploring Actinobacteria Biosynthetic Diversity.</title>
        <authorList>
            <person name="Kalkreuter E."/>
            <person name="Kautsar S.A."/>
            <person name="Yang D."/>
            <person name="Bader C.D."/>
            <person name="Teijaro C.N."/>
            <person name="Fluegel L."/>
            <person name="Davis C.M."/>
            <person name="Simpson J.R."/>
            <person name="Lauterbach L."/>
            <person name="Steele A.D."/>
            <person name="Gui C."/>
            <person name="Meng S."/>
            <person name="Li G."/>
            <person name="Viehrig K."/>
            <person name="Ye F."/>
            <person name="Su P."/>
            <person name="Kiefer A.F."/>
            <person name="Nichols A."/>
            <person name="Cepeda A.J."/>
            <person name="Yan W."/>
            <person name="Fan B."/>
            <person name="Jiang Y."/>
            <person name="Adhikari A."/>
            <person name="Zheng C.-J."/>
            <person name="Schuster L."/>
            <person name="Cowan T.M."/>
            <person name="Smanski M.J."/>
            <person name="Chevrette M.G."/>
            <person name="De Carvalho L.P.S."/>
            <person name="Shen B."/>
        </authorList>
    </citation>
    <scope>NUCLEOTIDE SEQUENCE [LARGE SCALE GENOMIC DNA]</scope>
    <source>
        <strain evidence="5 6">NPDC006337</strain>
    </source>
</reference>
<evidence type="ECO:0000259" key="4">
    <source>
        <dbReference type="PROSITE" id="PS50043"/>
    </source>
</evidence>
<organism evidence="5 6">
    <name type="scientific">Streptomyces lavendulocolor</name>
    <dbReference type="NCBI Taxonomy" id="67316"/>
    <lineage>
        <taxon>Bacteria</taxon>
        <taxon>Bacillati</taxon>
        <taxon>Actinomycetota</taxon>
        <taxon>Actinomycetes</taxon>
        <taxon>Kitasatosporales</taxon>
        <taxon>Streptomycetaceae</taxon>
        <taxon>Streptomyces</taxon>
    </lineage>
</organism>
<dbReference type="PROSITE" id="PS50043">
    <property type="entry name" value="HTH_LUXR_2"/>
    <property type="match status" value="1"/>
</dbReference>
<evidence type="ECO:0000256" key="3">
    <source>
        <dbReference type="ARBA" id="ARBA00023163"/>
    </source>
</evidence>
<sequence length="238" mass="25116">MIERSAAHSCDPLTERCLDCEGTVIILIEPHTVTRTGLQHMLEEACPASEVMAVATPDDVQMERPTACVTLVLSVGALSGALGSLGPLLARPCTRLALLAGALDRDRLHLAAELPIDTVVRAQDLSVASLAEMLGALRRGMVSVSRTTMRELLALAADPAGTGGPSRPPLSARELDTLRLMSAGLSNREIAKRMCITVHGVKRHVANILVKLGCQNRTMAVALGLRQGLVDLGNATGH</sequence>
<dbReference type="InterPro" id="IPR016032">
    <property type="entry name" value="Sig_transdc_resp-reg_C-effctor"/>
</dbReference>
<dbReference type="PRINTS" id="PR00038">
    <property type="entry name" value="HTHLUXR"/>
</dbReference>
<feature type="domain" description="HTH luxR-type" evidence="4">
    <location>
        <begin position="163"/>
        <end position="228"/>
    </location>
</feature>
<name>A0ABV2W5Q5_9ACTN</name>
<dbReference type="InterPro" id="IPR000792">
    <property type="entry name" value="Tscrpt_reg_LuxR_C"/>
</dbReference>
<comment type="caution">
    <text evidence="5">The sequence shown here is derived from an EMBL/GenBank/DDBJ whole genome shotgun (WGS) entry which is preliminary data.</text>
</comment>
<dbReference type="RefSeq" id="WP_189905097.1">
    <property type="nucleotide sequence ID" value="NZ_JBEXZP010000002.1"/>
</dbReference>
<proteinExistence type="predicted"/>
<dbReference type="PANTHER" id="PTHR44688:SF25">
    <property type="entry name" value="HTH LUXR-TYPE DOMAIN-CONTAINING PROTEIN"/>
    <property type="match status" value="1"/>
</dbReference>
<accession>A0ABV2W5Q5</accession>
<dbReference type="Proteomes" id="UP001550378">
    <property type="component" value="Unassembled WGS sequence"/>
</dbReference>
<dbReference type="SUPFAM" id="SSF46894">
    <property type="entry name" value="C-terminal effector domain of the bipartite response regulators"/>
    <property type="match status" value="1"/>
</dbReference>
<keyword evidence="6" id="KW-1185">Reference proteome</keyword>
<keyword evidence="2" id="KW-0238">DNA-binding</keyword>
<gene>
    <name evidence="5" type="ORF">ABZ508_09485</name>
</gene>
<evidence type="ECO:0000313" key="5">
    <source>
        <dbReference type="EMBL" id="MEU0707595.1"/>
    </source>
</evidence>
<dbReference type="Pfam" id="PF00196">
    <property type="entry name" value="GerE"/>
    <property type="match status" value="1"/>
</dbReference>
<protein>
    <submittedName>
        <fullName evidence="5">LuxR C-terminal-related transcriptional regulator</fullName>
    </submittedName>
</protein>
<evidence type="ECO:0000256" key="2">
    <source>
        <dbReference type="ARBA" id="ARBA00023125"/>
    </source>
</evidence>
<dbReference type="CDD" id="cd06170">
    <property type="entry name" value="LuxR_C_like"/>
    <property type="match status" value="1"/>
</dbReference>
<dbReference type="Gene3D" id="1.10.10.10">
    <property type="entry name" value="Winged helix-like DNA-binding domain superfamily/Winged helix DNA-binding domain"/>
    <property type="match status" value="1"/>
</dbReference>
<keyword evidence="1" id="KW-0805">Transcription regulation</keyword>
<evidence type="ECO:0000256" key="1">
    <source>
        <dbReference type="ARBA" id="ARBA00023015"/>
    </source>
</evidence>